<dbReference type="EMBL" id="BK015433">
    <property type="protein sequence ID" value="DAE06304.1"/>
    <property type="molecule type" value="Genomic_DNA"/>
</dbReference>
<evidence type="ECO:0000259" key="2">
    <source>
        <dbReference type="Pfam" id="PF07261"/>
    </source>
</evidence>
<dbReference type="Pfam" id="PF06970">
    <property type="entry name" value="RepA_N"/>
    <property type="match status" value="1"/>
</dbReference>
<organism evidence="3">
    <name type="scientific">Siphoviridae sp. ctQWG7</name>
    <dbReference type="NCBI Taxonomy" id="2825493"/>
    <lineage>
        <taxon>Viruses</taxon>
        <taxon>Duplodnaviria</taxon>
        <taxon>Heunggongvirae</taxon>
        <taxon>Uroviricota</taxon>
        <taxon>Caudoviricetes</taxon>
    </lineage>
</organism>
<proteinExistence type="predicted"/>
<dbReference type="InterPro" id="IPR034829">
    <property type="entry name" value="DnaD-like_sf"/>
</dbReference>
<feature type="domain" description="Replication initiator A N-terminal" evidence="1">
    <location>
        <begin position="13"/>
        <end position="86"/>
    </location>
</feature>
<sequence>MVYTLNDITNHEEFYRLPRELVKHDKFGELSSNAKILYALMRDRLTLSIKNNWTIGIVPYIHYSIDETKSDLNVARATAVKAKKELLEIGLIETRKVFNGSDVIFVNKITDILEKMKSSKTEPTEVQKLNYESSKTEPTEVQKLNSNHTYYNHTNYNHTEIEPSGSTTVGGNTLFSKAKKDKPASPTTATPLGEFNQLILENFGKQPSPLQVDEMRYLVEEHKMEVLRLAVKEAVDNGKPYFAYLNGILNRWKNDGLTTAELVRNRVKPRGKSGKVTMLDDGYDPKLGI</sequence>
<dbReference type="InterPro" id="IPR053162">
    <property type="entry name" value="DnaD"/>
</dbReference>
<dbReference type="PANTHER" id="PTHR37293">
    <property type="entry name" value="PHAGE REPLICATION PROTEIN-RELATED"/>
    <property type="match status" value="1"/>
</dbReference>
<evidence type="ECO:0000313" key="3">
    <source>
        <dbReference type="EMBL" id="DAE06304.1"/>
    </source>
</evidence>
<protein>
    <submittedName>
        <fullName evidence="3">Replication initiator protein</fullName>
    </submittedName>
</protein>
<dbReference type="Pfam" id="PF07261">
    <property type="entry name" value="DnaB_2"/>
    <property type="match status" value="1"/>
</dbReference>
<dbReference type="SUPFAM" id="SSF158499">
    <property type="entry name" value="DnaD domain-like"/>
    <property type="match status" value="1"/>
</dbReference>
<feature type="domain" description="DnaB/C C-terminal" evidence="2">
    <location>
        <begin position="199"/>
        <end position="264"/>
    </location>
</feature>
<accession>A0A8S5PHX6</accession>
<dbReference type="InterPro" id="IPR010724">
    <property type="entry name" value="RepA_N"/>
</dbReference>
<dbReference type="NCBIfam" id="TIGR01446">
    <property type="entry name" value="DnaD_dom"/>
    <property type="match status" value="1"/>
</dbReference>
<reference evidence="3" key="1">
    <citation type="journal article" date="2021" name="Proc. Natl. Acad. Sci. U.S.A.">
        <title>A Catalog of Tens of Thousands of Viruses from Human Metagenomes Reveals Hidden Associations with Chronic Diseases.</title>
        <authorList>
            <person name="Tisza M.J."/>
            <person name="Buck C.B."/>
        </authorList>
    </citation>
    <scope>NUCLEOTIDE SEQUENCE</scope>
    <source>
        <strain evidence="3">CtQWG7</strain>
    </source>
</reference>
<name>A0A8S5PHX6_9CAUD</name>
<dbReference type="InterPro" id="IPR006343">
    <property type="entry name" value="DnaB/C_C"/>
</dbReference>
<evidence type="ECO:0000259" key="1">
    <source>
        <dbReference type="Pfam" id="PF06970"/>
    </source>
</evidence>
<dbReference type="PANTHER" id="PTHR37293:SF5">
    <property type="entry name" value="DNA REPLICATION PROTEIN"/>
    <property type="match status" value="1"/>
</dbReference>
<dbReference type="Gene3D" id="1.10.10.630">
    <property type="entry name" value="DnaD domain-like"/>
    <property type="match status" value="1"/>
</dbReference>